<keyword evidence="3" id="KW-1185">Reference proteome</keyword>
<dbReference type="EMBL" id="JAWWNJ010000078">
    <property type="protein sequence ID" value="KAK7005531.1"/>
    <property type="molecule type" value="Genomic_DNA"/>
</dbReference>
<feature type="region of interest" description="Disordered" evidence="1">
    <location>
        <begin position="29"/>
        <end position="52"/>
    </location>
</feature>
<evidence type="ECO:0000256" key="1">
    <source>
        <dbReference type="SAM" id="MobiDB-lite"/>
    </source>
</evidence>
<feature type="compositionally biased region" description="Pro residues" evidence="1">
    <location>
        <begin position="37"/>
        <end position="52"/>
    </location>
</feature>
<organism evidence="2 3">
    <name type="scientific">Favolaschia claudopus</name>
    <dbReference type="NCBI Taxonomy" id="2862362"/>
    <lineage>
        <taxon>Eukaryota</taxon>
        <taxon>Fungi</taxon>
        <taxon>Dikarya</taxon>
        <taxon>Basidiomycota</taxon>
        <taxon>Agaricomycotina</taxon>
        <taxon>Agaricomycetes</taxon>
        <taxon>Agaricomycetidae</taxon>
        <taxon>Agaricales</taxon>
        <taxon>Marasmiineae</taxon>
        <taxon>Mycenaceae</taxon>
        <taxon>Favolaschia</taxon>
    </lineage>
</organism>
<evidence type="ECO:0000313" key="3">
    <source>
        <dbReference type="Proteomes" id="UP001362999"/>
    </source>
</evidence>
<reference evidence="2 3" key="1">
    <citation type="journal article" date="2024" name="J Genomics">
        <title>Draft genome sequencing and assembly of Favolaschia claudopus CIRM-BRFM 2984 isolated from oak limbs.</title>
        <authorList>
            <person name="Navarro D."/>
            <person name="Drula E."/>
            <person name="Chaduli D."/>
            <person name="Cazenave R."/>
            <person name="Ahrendt S."/>
            <person name="Wang J."/>
            <person name="Lipzen A."/>
            <person name="Daum C."/>
            <person name="Barry K."/>
            <person name="Grigoriev I.V."/>
            <person name="Favel A."/>
            <person name="Rosso M.N."/>
            <person name="Martin F."/>
        </authorList>
    </citation>
    <scope>NUCLEOTIDE SEQUENCE [LARGE SCALE GENOMIC DNA]</scope>
    <source>
        <strain evidence="2 3">CIRM-BRFM 2984</strain>
    </source>
</reference>
<comment type="caution">
    <text evidence="2">The sequence shown here is derived from an EMBL/GenBank/DDBJ whole genome shotgun (WGS) entry which is preliminary data.</text>
</comment>
<gene>
    <name evidence="2" type="ORF">R3P38DRAFT_2794696</name>
</gene>
<sequence length="112" mass="11772">MSGGHCSHIKPAVFSGQFRLGYKVKRLTRHKHRTTPLPLPPPPSSLPPSPPPLNFSLSFELTQSAISPATLRSQAPALTHTPSVATGISQSLYSAAASLSSSSGGQNIMVSR</sequence>
<dbReference type="AlphaFoldDB" id="A0AAW0A8T2"/>
<accession>A0AAW0A8T2</accession>
<name>A0AAW0A8T2_9AGAR</name>
<proteinExistence type="predicted"/>
<evidence type="ECO:0000313" key="2">
    <source>
        <dbReference type="EMBL" id="KAK7005531.1"/>
    </source>
</evidence>
<dbReference type="Proteomes" id="UP001362999">
    <property type="component" value="Unassembled WGS sequence"/>
</dbReference>
<protein>
    <submittedName>
        <fullName evidence="2">Uncharacterized protein</fullName>
    </submittedName>
</protein>